<proteinExistence type="predicted"/>
<sequence>MSSNIYLSATSSRTMSNYSMTTNDLRQKCTVLRERIEVIKKEGSELLEEIMKNVSEEELELCLQNVGNLEANLKNTYETVEEQNDEILRIVISRIEELEDRLSEVELQLKLQANETKFFSFYRDWVKYFMNMIIDKLGERKWRLADVGLDFKRKNLELTKEEKESIKDLKDLLSDVGMTTDDMKLLQDVTDRSNAKFHRNNQTLEEAKMKLCDPVPGDIQVYKPSLHKALEAISKWRKS</sequence>
<dbReference type="OrthoDB" id="2441262at2759"/>
<gene>
    <name evidence="2" type="ORF">FWILDA_LOCUS8663</name>
</gene>
<keyword evidence="1" id="KW-0175">Coiled coil</keyword>
<protein>
    <submittedName>
        <fullName evidence="2">18609_t:CDS:1</fullName>
    </submittedName>
</protein>
<dbReference type="Proteomes" id="UP001153678">
    <property type="component" value="Unassembled WGS sequence"/>
</dbReference>
<evidence type="ECO:0000313" key="3">
    <source>
        <dbReference type="Proteomes" id="UP001153678"/>
    </source>
</evidence>
<dbReference type="EMBL" id="CAMKVN010001885">
    <property type="protein sequence ID" value="CAI2178591.1"/>
    <property type="molecule type" value="Genomic_DNA"/>
</dbReference>
<keyword evidence="3" id="KW-1185">Reference proteome</keyword>
<feature type="coiled-coil region" evidence="1">
    <location>
        <begin position="22"/>
        <end position="115"/>
    </location>
</feature>
<accession>A0A9W4SR58</accession>
<dbReference type="AlphaFoldDB" id="A0A9W4SR58"/>
<evidence type="ECO:0000256" key="1">
    <source>
        <dbReference type="SAM" id="Coils"/>
    </source>
</evidence>
<reference evidence="2" key="1">
    <citation type="submission" date="2022-08" db="EMBL/GenBank/DDBJ databases">
        <authorList>
            <person name="Kallberg Y."/>
            <person name="Tangrot J."/>
            <person name="Rosling A."/>
        </authorList>
    </citation>
    <scope>NUCLEOTIDE SEQUENCE</scope>
    <source>
        <strain evidence="2">Wild A</strain>
    </source>
</reference>
<evidence type="ECO:0000313" key="2">
    <source>
        <dbReference type="EMBL" id="CAI2178591.1"/>
    </source>
</evidence>
<comment type="caution">
    <text evidence="2">The sequence shown here is derived from an EMBL/GenBank/DDBJ whole genome shotgun (WGS) entry which is preliminary data.</text>
</comment>
<name>A0A9W4SR58_9GLOM</name>
<organism evidence="2 3">
    <name type="scientific">Funneliformis geosporum</name>
    <dbReference type="NCBI Taxonomy" id="1117311"/>
    <lineage>
        <taxon>Eukaryota</taxon>
        <taxon>Fungi</taxon>
        <taxon>Fungi incertae sedis</taxon>
        <taxon>Mucoromycota</taxon>
        <taxon>Glomeromycotina</taxon>
        <taxon>Glomeromycetes</taxon>
        <taxon>Glomerales</taxon>
        <taxon>Glomeraceae</taxon>
        <taxon>Funneliformis</taxon>
    </lineage>
</organism>